<dbReference type="InterPro" id="IPR010710">
    <property type="entry name" value="DUF1289"/>
</dbReference>
<protein>
    <submittedName>
        <fullName evidence="2">DUF1289 domain-containing protein</fullName>
    </submittedName>
</protein>
<dbReference type="PANTHER" id="PTHR35175">
    <property type="entry name" value="DUF1289 DOMAIN-CONTAINING PROTEIN"/>
    <property type="match status" value="1"/>
</dbReference>
<evidence type="ECO:0000313" key="3">
    <source>
        <dbReference type="Proteomes" id="UP000256561"/>
    </source>
</evidence>
<name>A0A3D8MEV5_9ALTE</name>
<comment type="caution">
    <text evidence="2">The sequence shown here is derived from an EMBL/GenBank/DDBJ whole genome shotgun (WGS) entry which is preliminary data.</text>
</comment>
<keyword evidence="3" id="KW-1185">Reference proteome</keyword>
<accession>A0A3D8MEV5</accession>
<evidence type="ECO:0000256" key="1">
    <source>
        <dbReference type="SAM" id="MobiDB-lite"/>
    </source>
</evidence>
<dbReference type="AlphaFoldDB" id="A0A3D8MEV5"/>
<organism evidence="2 3">
    <name type="scientific">Alteromonas aestuariivivens</name>
    <dbReference type="NCBI Taxonomy" id="1938339"/>
    <lineage>
        <taxon>Bacteria</taxon>
        <taxon>Pseudomonadati</taxon>
        <taxon>Pseudomonadota</taxon>
        <taxon>Gammaproteobacteria</taxon>
        <taxon>Alteromonadales</taxon>
        <taxon>Alteromonadaceae</taxon>
        <taxon>Alteromonas/Salinimonas group</taxon>
        <taxon>Alteromonas</taxon>
    </lineage>
</organism>
<reference evidence="3" key="1">
    <citation type="submission" date="2018-08" db="EMBL/GenBank/DDBJ databases">
        <authorList>
            <person name="Zhang J."/>
            <person name="Du Z.-J."/>
        </authorList>
    </citation>
    <scope>NUCLEOTIDE SEQUENCE [LARGE SCALE GENOMIC DNA]</scope>
    <source>
        <strain evidence="3">KCTC 52655</strain>
    </source>
</reference>
<dbReference type="PANTHER" id="PTHR35175:SF1">
    <property type="entry name" value="OXIDOREDUCTASE"/>
    <property type="match status" value="1"/>
</dbReference>
<gene>
    <name evidence="2" type="ORF">DXV75_01085</name>
</gene>
<dbReference type="Proteomes" id="UP000256561">
    <property type="component" value="Unassembled WGS sequence"/>
</dbReference>
<feature type="region of interest" description="Disordered" evidence="1">
    <location>
        <begin position="71"/>
        <end position="100"/>
    </location>
</feature>
<dbReference type="OrthoDB" id="8911262at2"/>
<sequence>MTADKKPLPSQLEFFDIPSPCIGVCQSGPRGYCVGCFRSRDERLYWQRVNNDTKRQIIAACVRRKQAALRKRRDAAQSEDKPAAQQTELFPSDEEVSQKG</sequence>
<feature type="compositionally biased region" description="Acidic residues" evidence="1">
    <location>
        <begin position="91"/>
        <end position="100"/>
    </location>
</feature>
<evidence type="ECO:0000313" key="2">
    <source>
        <dbReference type="EMBL" id="RDV29091.1"/>
    </source>
</evidence>
<dbReference type="Pfam" id="PF06945">
    <property type="entry name" value="DUF1289"/>
    <property type="match status" value="1"/>
</dbReference>
<dbReference type="RefSeq" id="WP_115591381.1">
    <property type="nucleotide sequence ID" value="NZ_QRHA01000001.1"/>
</dbReference>
<proteinExistence type="predicted"/>
<dbReference type="EMBL" id="QRHA01000001">
    <property type="protein sequence ID" value="RDV29091.1"/>
    <property type="molecule type" value="Genomic_DNA"/>
</dbReference>